<keyword evidence="2" id="KW-1185">Reference proteome</keyword>
<dbReference type="SUPFAM" id="SSF56219">
    <property type="entry name" value="DNase I-like"/>
    <property type="match status" value="1"/>
</dbReference>
<dbReference type="OrthoDB" id="410155at2759"/>
<gene>
    <name evidence="1" type="ORF">B4U79_18839</name>
</gene>
<protein>
    <recommendedName>
        <fullName evidence="3">Endonuclease/exonuclease/phosphatase domain-containing protein</fullName>
    </recommendedName>
</protein>
<evidence type="ECO:0000313" key="2">
    <source>
        <dbReference type="Proteomes" id="UP000285301"/>
    </source>
</evidence>
<dbReference type="EMBL" id="NCKU01017474">
    <property type="protein sequence ID" value="RWR98978.1"/>
    <property type="molecule type" value="Genomic_DNA"/>
</dbReference>
<dbReference type="InterPro" id="IPR036691">
    <property type="entry name" value="Endo/exonu/phosph_ase_sf"/>
</dbReference>
<sequence>MDVFVINETWLNPNDDFNDFSENFNIYRKDRITHGGGVLIAVQNNYNLYEIKDFNELQSEIIGVGIIYNKIKILITTIHIPPQTSKPFEHIKTFIKVILKLNYDHVFVYGDWNIDFLEQSKYVNYIINFMQTDGFCICVNEPTYPANDSKKLYDVLFSNCQYLQETSVVPNISKFCDHSALHTTFKIEKSFQIKNKSRNILKINFESLNSSLLKNL</sequence>
<proteinExistence type="predicted"/>
<evidence type="ECO:0008006" key="3">
    <source>
        <dbReference type="Google" id="ProtNLM"/>
    </source>
</evidence>
<organism evidence="1 2">
    <name type="scientific">Dinothrombium tinctorium</name>
    <dbReference type="NCBI Taxonomy" id="1965070"/>
    <lineage>
        <taxon>Eukaryota</taxon>
        <taxon>Metazoa</taxon>
        <taxon>Ecdysozoa</taxon>
        <taxon>Arthropoda</taxon>
        <taxon>Chelicerata</taxon>
        <taxon>Arachnida</taxon>
        <taxon>Acari</taxon>
        <taxon>Acariformes</taxon>
        <taxon>Trombidiformes</taxon>
        <taxon>Prostigmata</taxon>
        <taxon>Anystina</taxon>
        <taxon>Parasitengona</taxon>
        <taxon>Trombidioidea</taxon>
        <taxon>Trombidiidae</taxon>
        <taxon>Dinothrombium</taxon>
    </lineage>
</organism>
<dbReference type="Proteomes" id="UP000285301">
    <property type="component" value="Unassembled WGS sequence"/>
</dbReference>
<name>A0A443Q7K5_9ACAR</name>
<comment type="caution">
    <text evidence="1">The sequence shown here is derived from an EMBL/GenBank/DDBJ whole genome shotgun (WGS) entry which is preliminary data.</text>
</comment>
<dbReference type="AlphaFoldDB" id="A0A443Q7K5"/>
<evidence type="ECO:0000313" key="1">
    <source>
        <dbReference type="EMBL" id="RWR98978.1"/>
    </source>
</evidence>
<reference evidence="1 2" key="1">
    <citation type="journal article" date="2018" name="Gigascience">
        <title>Genomes of trombidid mites reveal novel predicted allergens and laterally-transferred genes associated with secondary metabolism.</title>
        <authorList>
            <person name="Dong X."/>
            <person name="Chaisiri K."/>
            <person name="Xia D."/>
            <person name="Armstrong S.D."/>
            <person name="Fang Y."/>
            <person name="Donnelly M.J."/>
            <person name="Kadowaki T."/>
            <person name="McGarry J.W."/>
            <person name="Darby A.C."/>
            <person name="Makepeace B.L."/>
        </authorList>
    </citation>
    <scope>NUCLEOTIDE SEQUENCE [LARGE SCALE GENOMIC DNA]</scope>
    <source>
        <strain evidence="1">UoL-WK</strain>
    </source>
</reference>
<accession>A0A443Q7K5</accession>
<dbReference type="Gene3D" id="3.60.10.10">
    <property type="entry name" value="Endonuclease/exonuclease/phosphatase"/>
    <property type="match status" value="1"/>
</dbReference>